<dbReference type="PANTHER" id="PTHR42879:SF2">
    <property type="entry name" value="3-OXOACYL-[ACYL-CARRIER-PROTEIN] REDUCTASE FABG"/>
    <property type="match status" value="1"/>
</dbReference>
<dbReference type="SUPFAM" id="SSF51735">
    <property type="entry name" value="NAD(P)-binding Rossmann-fold domains"/>
    <property type="match status" value="1"/>
</dbReference>
<reference evidence="11 12" key="1">
    <citation type="submission" date="2010-12" db="EMBL/GenBank/DDBJ databases">
        <title>Complete sequence of Ethanoligenens harbinense YUAN-3.</title>
        <authorList>
            <person name="Lucas S."/>
            <person name="Copeland A."/>
            <person name="Lapidus A."/>
            <person name="Cheng J.-F."/>
            <person name="Bruce D."/>
            <person name="Goodwin L."/>
            <person name="Pitluck S."/>
            <person name="Chertkov O."/>
            <person name="Misra M."/>
            <person name="Detter J.C."/>
            <person name="Han C."/>
            <person name="Tapia R."/>
            <person name="Land M."/>
            <person name="Hauser L."/>
            <person name="Jeffries C."/>
            <person name="Kyrpides N."/>
            <person name="Ivanova N."/>
            <person name="Mikhailova N."/>
            <person name="Wang A."/>
            <person name="Mouttaki H."/>
            <person name="He Z."/>
            <person name="Zhou J."/>
            <person name="Hemme C.L."/>
            <person name="Woyke T."/>
        </authorList>
    </citation>
    <scope>NUCLEOTIDE SEQUENCE [LARGE SCALE GENOMIC DNA]</scope>
    <source>
        <strain evidence="12">DSM 18485 / JCM 12961 / CGMCC 1.5033 / YUAN-3</strain>
    </source>
</reference>
<evidence type="ECO:0000256" key="2">
    <source>
        <dbReference type="ARBA" id="ARBA00006484"/>
    </source>
</evidence>
<dbReference type="KEGG" id="eha:Ethha_2650"/>
<dbReference type="InterPro" id="IPR036291">
    <property type="entry name" value="NAD(P)-bd_dom_sf"/>
</dbReference>
<dbReference type="GO" id="GO:0006633">
    <property type="term" value="P:fatty acid biosynthetic process"/>
    <property type="evidence" value="ECO:0007669"/>
    <property type="project" value="UniProtKB-UniPathway"/>
</dbReference>
<accession>E6U773</accession>
<evidence type="ECO:0000256" key="6">
    <source>
        <dbReference type="ARBA" id="ARBA00048508"/>
    </source>
</evidence>
<comment type="subunit">
    <text evidence="9">Homotetramer.</text>
</comment>
<dbReference type="PRINTS" id="PR00080">
    <property type="entry name" value="SDRFAMILY"/>
</dbReference>
<dbReference type="HOGENOM" id="CLU_010194_1_3_9"/>
<comment type="function">
    <text evidence="9">Catalyzes the NADPH-dependent reduction of beta-ketoacyl-ACP substrates to beta-hydroxyacyl-ACP products, the first reductive step in the elongation cycle of fatty acid biosynthesis.</text>
</comment>
<feature type="binding site" evidence="8">
    <location>
        <begin position="9"/>
        <end position="12"/>
    </location>
    <ligand>
        <name>NADP(+)</name>
        <dbReference type="ChEBI" id="CHEBI:58349"/>
    </ligand>
</feature>
<dbReference type="InterPro" id="IPR057326">
    <property type="entry name" value="KR_dom"/>
</dbReference>
<dbReference type="UniPathway" id="UPA00094"/>
<evidence type="ECO:0000256" key="4">
    <source>
        <dbReference type="ARBA" id="ARBA00023002"/>
    </source>
</evidence>
<dbReference type="AlphaFoldDB" id="E6U773"/>
<dbReference type="InterPro" id="IPR011284">
    <property type="entry name" value="3oxo_ACP_reduc"/>
</dbReference>
<dbReference type="NCBIfam" id="TIGR01830">
    <property type="entry name" value="3oxo_ACP_reduc"/>
    <property type="match status" value="1"/>
</dbReference>
<evidence type="ECO:0000256" key="3">
    <source>
        <dbReference type="ARBA" id="ARBA00012948"/>
    </source>
</evidence>
<dbReference type="Gene3D" id="3.40.50.720">
    <property type="entry name" value="NAD(P)-binding Rossmann-like Domain"/>
    <property type="match status" value="1"/>
</dbReference>
<keyword evidence="9" id="KW-0443">Lipid metabolism</keyword>
<dbReference type="InterPro" id="IPR050259">
    <property type="entry name" value="SDR"/>
</dbReference>
<dbReference type="InterPro" id="IPR002347">
    <property type="entry name" value="SDR_fam"/>
</dbReference>
<dbReference type="SMART" id="SM00822">
    <property type="entry name" value="PKS_KR"/>
    <property type="match status" value="1"/>
</dbReference>
<feature type="binding site" evidence="8">
    <location>
        <begin position="155"/>
        <end position="159"/>
    </location>
    <ligand>
        <name>NADP(+)</name>
        <dbReference type="ChEBI" id="CHEBI:58349"/>
    </ligand>
</feature>
<keyword evidence="8 9" id="KW-0521">NADP</keyword>
<dbReference type="Proteomes" id="UP000001551">
    <property type="component" value="Chromosome"/>
</dbReference>
<dbReference type="GO" id="GO:0004316">
    <property type="term" value="F:3-oxoacyl-[acyl-carrier-protein] reductase (NADPH) activity"/>
    <property type="evidence" value="ECO:0007669"/>
    <property type="project" value="UniProtKB-UniRule"/>
</dbReference>
<feature type="binding site" evidence="8">
    <location>
        <position position="90"/>
    </location>
    <ligand>
        <name>NADP(+)</name>
        <dbReference type="ChEBI" id="CHEBI:58349"/>
    </ligand>
</feature>
<evidence type="ECO:0000256" key="9">
    <source>
        <dbReference type="RuleBase" id="RU366074"/>
    </source>
</evidence>
<organism evidence="11 12">
    <name type="scientific">Ethanoligenens harbinense (strain DSM 18485 / JCM 12961 / CGMCC 1.5033 / YUAN-3)</name>
    <dbReference type="NCBI Taxonomy" id="663278"/>
    <lineage>
        <taxon>Bacteria</taxon>
        <taxon>Bacillati</taxon>
        <taxon>Bacillota</taxon>
        <taxon>Clostridia</taxon>
        <taxon>Eubacteriales</taxon>
        <taxon>Oscillospiraceae</taxon>
        <taxon>Ethanoligenens</taxon>
    </lineage>
</organism>
<keyword evidence="5" id="KW-0753">Steroid metabolism</keyword>
<comment type="similarity">
    <text evidence="2 9">Belongs to the short-chain dehydrogenases/reductases (SDR) family.</text>
</comment>
<dbReference type="PRINTS" id="PR00081">
    <property type="entry name" value="GDHRDH"/>
</dbReference>
<keyword evidence="12" id="KW-1185">Reference proteome</keyword>
<feature type="active site" description="Proton acceptor" evidence="7">
    <location>
        <position position="155"/>
    </location>
</feature>
<dbReference type="PANTHER" id="PTHR42879">
    <property type="entry name" value="3-OXOACYL-(ACYL-CARRIER-PROTEIN) REDUCTASE"/>
    <property type="match status" value="1"/>
</dbReference>
<protein>
    <recommendedName>
        <fullName evidence="3 9">3-oxoacyl-[acyl-carrier-protein] reductase</fullName>
        <ecNumber evidence="3 9">1.1.1.100</ecNumber>
    </recommendedName>
</protein>
<name>E6U773_ETHHY</name>
<evidence type="ECO:0000313" key="11">
    <source>
        <dbReference type="EMBL" id="ADU28143.1"/>
    </source>
</evidence>
<comment type="pathway">
    <text evidence="1 9">Lipid metabolism; fatty acid biosynthesis.</text>
</comment>
<dbReference type="RefSeq" id="WP_013486486.1">
    <property type="nucleotide sequence ID" value="NC_014828.1"/>
</dbReference>
<dbReference type="STRING" id="663278.Ethha_2650"/>
<keyword evidence="9" id="KW-0275">Fatty acid biosynthesis</keyword>
<feature type="domain" description="Ketoreductase" evidence="10">
    <location>
        <begin position="3"/>
        <end position="191"/>
    </location>
</feature>
<evidence type="ECO:0000256" key="8">
    <source>
        <dbReference type="PIRSR" id="PIRSR611284-2"/>
    </source>
</evidence>
<dbReference type="eggNOG" id="COG1028">
    <property type="taxonomic scope" value="Bacteria"/>
</dbReference>
<dbReference type="Pfam" id="PF13561">
    <property type="entry name" value="adh_short_C2"/>
    <property type="match status" value="1"/>
</dbReference>
<dbReference type="FunFam" id="3.40.50.720:FF:000173">
    <property type="entry name" value="3-oxoacyl-[acyl-carrier protein] reductase"/>
    <property type="match status" value="1"/>
</dbReference>
<dbReference type="InterPro" id="IPR020904">
    <property type="entry name" value="Sc_DH/Rdtase_CS"/>
</dbReference>
<sequence length="247" mass="25526">MGKCALVTGASRSIGAAIAIKLARKGYDIAVGCHAQSSVEKGGEAVAAQCREFGVEAACFVADVADFSQCERMVGEVVGRFGGIDALVNNAGITKDALLVQMSEEQYDTVLAADLKSVFNMMRHAGKRMIKAKHGAIVNITSVAGLYGNRGQANYSAAKAGIVGMTMTAAKELGARGITVNAVAPGFIDTPMTEAMPEKVREAALASIALKRAGTCEDVANAVAFLVSEEAAYITGQVLVVDGGMIM</sequence>
<dbReference type="PROSITE" id="PS00061">
    <property type="entry name" value="ADH_SHORT"/>
    <property type="match status" value="1"/>
</dbReference>
<evidence type="ECO:0000256" key="5">
    <source>
        <dbReference type="ARBA" id="ARBA00023221"/>
    </source>
</evidence>
<dbReference type="GO" id="GO:0008202">
    <property type="term" value="P:steroid metabolic process"/>
    <property type="evidence" value="ECO:0007669"/>
    <property type="project" value="UniProtKB-KW"/>
</dbReference>
<comment type="catalytic activity">
    <reaction evidence="6 9">
        <text>a (3R)-hydroxyacyl-[ACP] + NADP(+) = a 3-oxoacyl-[ACP] + NADPH + H(+)</text>
        <dbReference type="Rhea" id="RHEA:17397"/>
        <dbReference type="Rhea" id="RHEA-COMP:9916"/>
        <dbReference type="Rhea" id="RHEA-COMP:9945"/>
        <dbReference type="ChEBI" id="CHEBI:15378"/>
        <dbReference type="ChEBI" id="CHEBI:57783"/>
        <dbReference type="ChEBI" id="CHEBI:58349"/>
        <dbReference type="ChEBI" id="CHEBI:78776"/>
        <dbReference type="ChEBI" id="CHEBI:78827"/>
        <dbReference type="EC" id="1.1.1.100"/>
    </reaction>
</comment>
<dbReference type="EMBL" id="CP002400">
    <property type="protein sequence ID" value="ADU28143.1"/>
    <property type="molecule type" value="Genomic_DNA"/>
</dbReference>
<evidence type="ECO:0000259" key="10">
    <source>
        <dbReference type="SMART" id="SM00822"/>
    </source>
</evidence>
<proteinExistence type="inferred from homology"/>
<dbReference type="NCBIfam" id="NF009466">
    <property type="entry name" value="PRK12826.1-2"/>
    <property type="match status" value="1"/>
</dbReference>
<evidence type="ECO:0000256" key="1">
    <source>
        <dbReference type="ARBA" id="ARBA00005194"/>
    </source>
</evidence>
<dbReference type="CDD" id="cd05333">
    <property type="entry name" value="BKR_SDR_c"/>
    <property type="match status" value="1"/>
</dbReference>
<evidence type="ECO:0000313" key="12">
    <source>
        <dbReference type="Proteomes" id="UP000001551"/>
    </source>
</evidence>
<dbReference type="EC" id="1.1.1.100" evidence="3 9"/>
<keyword evidence="9" id="KW-0444">Lipid biosynthesis</keyword>
<evidence type="ECO:0000256" key="7">
    <source>
        <dbReference type="PIRSR" id="PIRSR611284-1"/>
    </source>
</evidence>
<keyword evidence="4 9" id="KW-0560">Oxidoreductase</keyword>
<gene>
    <name evidence="11" type="ordered locus">Ethha_2650</name>
</gene>
<keyword evidence="9" id="KW-0276">Fatty acid metabolism</keyword>
<dbReference type="GO" id="GO:0051287">
    <property type="term" value="F:NAD binding"/>
    <property type="evidence" value="ECO:0007669"/>
    <property type="project" value="UniProtKB-UniRule"/>
</dbReference>
<feature type="binding site" evidence="8">
    <location>
        <position position="188"/>
    </location>
    <ligand>
        <name>NADP(+)</name>
        <dbReference type="ChEBI" id="CHEBI:58349"/>
    </ligand>
</feature>